<keyword evidence="2" id="KW-0812">Transmembrane</keyword>
<evidence type="ECO:0000313" key="5">
    <source>
        <dbReference type="Ensembl" id="ENSGACP00000043409.1"/>
    </source>
</evidence>
<dbReference type="SMART" id="SM00409">
    <property type="entry name" value="IG"/>
    <property type="match status" value="2"/>
</dbReference>
<feature type="domain" description="Ig-like" evidence="4">
    <location>
        <begin position="276"/>
        <end position="377"/>
    </location>
</feature>
<dbReference type="Proteomes" id="UP000007635">
    <property type="component" value="Chromosome X"/>
</dbReference>
<keyword evidence="1" id="KW-0393">Immunoglobulin domain</keyword>
<feature type="domain" description="Ig-like" evidence="4">
    <location>
        <begin position="156"/>
        <end position="257"/>
    </location>
</feature>
<keyword evidence="3" id="KW-0732">Signal</keyword>
<dbReference type="InterPro" id="IPR003599">
    <property type="entry name" value="Ig_sub"/>
</dbReference>
<evidence type="ECO:0000256" key="3">
    <source>
        <dbReference type="SAM" id="SignalP"/>
    </source>
</evidence>
<reference evidence="5 6" key="1">
    <citation type="journal article" date="2021" name="G3 (Bethesda)">
        <title>Improved contiguity of the threespine stickleback genome using long-read sequencing.</title>
        <authorList>
            <person name="Nath S."/>
            <person name="Shaw D.E."/>
            <person name="White M.A."/>
        </authorList>
    </citation>
    <scope>NUCLEOTIDE SEQUENCE [LARGE SCALE GENOMIC DNA]</scope>
    <source>
        <strain evidence="5 6">Lake Benthic</strain>
    </source>
</reference>
<dbReference type="InterPro" id="IPR008056">
    <property type="entry name" value="Tapasin"/>
</dbReference>
<feature type="chain" id="PRO_5042886232" description="Ig-like domain-containing protein" evidence="3">
    <location>
        <begin position="22"/>
        <end position="425"/>
    </location>
</feature>
<sequence length="425" mass="45685">MINISTIYTLCLVAAVCCGEACSSCPVLECWFVQEKTGRGGGLAAATTLEKSLLHIQTDPHPAESQQAPSDIHPDRVYLITDPAGTLCHRSLNPPRGSVEKPQCEINPFLPQPSTLKWASPLTDSASSPIYLRRVQKTISVPHSKCNRLFVSSVVLSVTTTTVSVQSRLGGPVLLDCGLWADPSSPLSGSGFAVEWRYQFRGDGRLVLAYDGKTDRLADVQEEGATLDYEGLHQRGNASLILREAKVRHSGLYICTVYLPYLVAQVTMELQVVEPPSLSIHPSPLPLAVPGQSFTVQCEASGFAPLALELSWEFKGTDGKSRPLGSGSLTGHRQAWDGTYSQSTRLELDSAELDLGRGGEVTCVSVHLGGTRRASVTLNVIGFSSPSIEDSMAMVGVALVLYGLIKFVSWTVTSSGNKGRRQKAT</sequence>
<reference evidence="5" key="2">
    <citation type="submission" date="2025-08" db="UniProtKB">
        <authorList>
            <consortium name="Ensembl"/>
        </authorList>
    </citation>
    <scope>IDENTIFICATION</scope>
</reference>
<dbReference type="PRINTS" id="PR01669">
    <property type="entry name" value="TAPASIN"/>
</dbReference>
<proteinExistence type="predicted"/>
<evidence type="ECO:0000256" key="2">
    <source>
        <dbReference type="SAM" id="Phobius"/>
    </source>
</evidence>
<dbReference type="Pfam" id="PF07686">
    <property type="entry name" value="V-set"/>
    <property type="match status" value="1"/>
</dbReference>
<dbReference type="GO" id="GO:0019885">
    <property type="term" value="P:antigen processing and presentation of endogenous peptide antigen via MHC class I"/>
    <property type="evidence" value="ECO:0007669"/>
    <property type="project" value="InterPro"/>
</dbReference>
<dbReference type="GO" id="GO:0016020">
    <property type="term" value="C:membrane"/>
    <property type="evidence" value="ECO:0007669"/>
    <property type="project" value="InterPro"/>
</dbReference>
<reference evidence="5" key="3">
    <citation type="submission" date="2025-09" db="UniProtKB">
        <authorList>
            <consortium name="Ensembl"/>
        </authorList>
    </citation>
    <scope>IDENTIFICATION</scope>
</reference>
<dbReference type="InterPro" id="IPR036179">
    <property type="entry name" value="Ig-like_dom_sf"/>
</dbReference>
<feature type="signal peptide" evidence="3">
    <location>
        <begin position="1"/>
        <end position="21"/>
    </location>
</feature>
<protein>
    <recommendedName>
        <fullName evidence="4">Ig-like domain-containing protein</fullName>
    </recommendedName>
</protein>
<dbReference type="InterPro" id="IPR013106">
    <property type="entry name" value="Ig_V-set"/>
</dbReference>
<dbReference type="Gene3D" id="2.60.40.10">
    <property type="entry name" value="Immunoglobulins"/>
    <property type="match status" value="3"/>
</dbReference>
<dbReference type="AlphaFoldDB" id="A0AAQ4PWX5"/>
<dbReference type="PROSITE" id="PS50835">
    <property type="entry name" value="IG_LIKE"/>
    <property type="match status" value="2"/>
</dbReference>
<evidence type="ECO:0000256" key="1">
    <source>
        <dbReference type="ARBA" id="ARBA00023319"/>
    </source>
</evidence>
<organism evidence="5 6">
    <name type="scientific">Gasterosteus aculeatus aculeatus</name>
    <name type="common">three-spined stickleback</name>
    <dbReference type="NCBI Taxonomy" id="481459"/>
    <lineage>
        <taxon>Eukaryota</taxon>
        <taxon>Metazoa</taxon>
        <taxon>Chordata</taxon>
        <taxon>Craniata</taxon>
        <taxon>Vertebrata</taxon>
        <taxon>Euteleostomi</taxon>
        <taxon>Actinopterygii</taxon>
        <taxon>Neopterygii</taxon>
        <taxon>Teleostei</taxon>
        <taxon>Neoteleostei</taxon>
        <taxon>Acanthomorphata</taxon>
        <taxon>Eupercaria</taxon>
        <taxon>Perciformes</taxon>
        <taxon>Cottioidei</taxon>
        <taxon>Gasterosteales</taxon>
        <taxon>Gasterosteidae</taxon>
        <taxon>Gasterosteus</taxon>
    </lineage>
</organism>
<dbReference type="PANTHER" id="PTHR23411">
    <property type="entry name" value="TAPASIN"/>
    <property type="match status" value="1"/>
</dbReference>
<dbReference type="GeneTree" id="ENSGT00940000159200"/>
<evidence type="ECO:0000313" key="6">
    <source>
        <dbReference type="Proteomes" id="UP000007635"/>
    </source>
</evidence>
<dbReference type="InterPro" id="IPR050380">
    <property type="entry name" value="Immune_Resp_Modulators"/>
</dbReference>
<dbReference type="InterPro" id="IPR013783">
    <property type="entry name" value="Ig-like_fold"/>
</dbReference>
<evidence type="ECO:0000259" key="4">
    <source>
        <dbReference type="PROSITE" id="PS50835"/>
    </source>
</evidence>
<dbReference type="SUPFAM" id="SSF48726">
    <property type="entry name" value="Immunoglobulin"/>
    <property type="match status" value="2"/>
</dbReference>
<accession>A0AAQ4PWX5</accession>
<keyword evidence="2" id="KW-1133">Transmembrane helix</keyword>
<dbReference type="InterPro" id="IPR007110">
    <property type="entry name" value="Ig-like_dom"/>
</dbReference>
<keyword evidence="6" id="KW-1185">Reference proteome</keyword>
<feature type="transmembrane region" description="Helical" evidence="2">
    <location>
        <begin position="392"/>
        <end position="413"/>
    </location>
</feature>
<dbReference type="Ensembl" id="ENSGACT00000050298.1">
    <property type="protein sequence ID" value="ENSGACP00000043409.1"/>
    <property type="gene ID" value="ENSGACG00000027800.1"/>
</dbReference>
<keyword evidence="2" id="KW-0472">Membrane</keyword>
<name>A0AAQ4PWX5_GASAC</name>